<evidence type="ECO:0000256" key="1">
    <source>
        <dbReference type="SAM" id="Phobius"/>
    </source>
</evidence>
<dbReference type="WBParaSite" id="Smp_328500.1">
    <property type="protein sequence ID" value="Smp_328500.1"/>
    <property type="gene ID" value="Smp_328500"/>
</dbReference>
<accession>A0A5K4FAR1</accession>
<dbReference type="InParanoid" id="A0A5K4FAR1"/>
<keyword evidence="2" id="KW-1185">Reference proteome</keyword>
<dbReference type="Proteomes" id="UP000008854">
    <property type="component" value="Unassembled WGS sequence"/>
</dbReference>
<reference evidence="3" key="2">
    <citation type="submission" date="2019-11" db="UniProtKB">
        <authorList>
            <consortium name="WormBaseParasite"/>
        </authorList>
    </citation>
    <scope>IDENTIFICATION</scope>
    <source>
        <strain evidence="3">Puerto Rican</strain>
    </source>
</reference>
<keyword evidence="1" id="KW-0472">Membrane</keyword>
<dbReference type="AlphaFoldDB" id="A0A5K4FAR1"/>
<evidence type="ECO:0000313" key="2">
    <source>
        <dbReference type="Proteomes" id="UP000008854"/>
    </source>
</evidence>
<sequence length="126" mass="14620">MDNKLCSTYCFNNGECTLCSEQNPSIETKCLRCRCPREWAGDRCETKIKLSSTSLKRKPQEIPIGIMIGLFTTCIMLLIIFFMIKYKVIENLWTKIKLYCSRNSPIKKDFTSFSYATYVNDESVII</sequence>
<name>A0A5K4FAR1_SCHMA</name>
<keyword evidence="1" id="KW-0812">Transmembrane</keyword>
<dbReference type="SUPFAM" id="SSF57196">
    <property type="entry name" value="EGF/Laminin"/>
    <property type="match status" value="1"/>
</dbReference>
<feature type="transmembrane region" description="Helical" evidence="1">
    <location>
        <begin position="62"/>
        <end position="84"/>
    </location>
</feature>
<proteinExistence type="predicted"/>
<protein>
    <submittedName>
        <fullName evidence="3">EGF-like domain-containing protein</fullName>
    </submittedName>
</protein>
<keyword evidence="1" id="KW-1133">Transmembrane helix</keyword>
<dbReference type="Gene3D" id="2.10.25.10">
    <property type="entry name" value="Laminin"/>
    <property type="match status" value="1"/>
</dbReference>
<reference evidence="2" key="1">
    <citation type="journal article" date="2012" name="PLoS Negl. Trop. Dis.">
        <title>A systematically improved high quality genome and transcriptome of the human blood fluke Schistosoma mansoni.</title>
        <authorList>
            <person name="Protasio A.V."/>
            <person name="Tsai I.J."/>
            <person name="Babbage A."/>
            <person name="Nichol S."/>
            <person name="Hunt M."/>
            <person name="Aslett M.A."/>
            <person name="De Silva N."/>
            <person name="Velarde G.S."/>
            <person name="Anderson T.J."/>
            <person name="Clark R.C."/>
            <person name="Davidson C."/>
            <person name="Dillon G.P."/>
            <person name="Holroyd N.E."/>
            <person name="LoVerde P.T."/>
            <person name="Lloyd C."/>
            <person name="McQuillan J."/>
            <person name="Oliveira G."/>
            <person name="Otto T.D."/>
            <person name="Parker-Manuel S.J."/>
            <person name="Quail M.A."/>
            <person name="Wilson R.A."/>
            <person name="Zerlotini A."/>
            <person name="Dunne D.W."/>
            <person name="Berriman M."/>
        </authorList>
    </citation>
    <scope>NUCLEOTIDE SEQUENCE [LARGE SCALE GENOMIC DNA]</scope>
    <source>
        <strain evidence="2">Puerto Rican</strain>
    </source>
</reference>
<organism evidence="2 3">
    <name type="scientific">Schistosoma mansoni</name>
    <name type="common">Blood fluke</name>
    <dbReference type="NCBI Taxonomy" id="6183"/>
    <lineage>
        <taxon>Eukaryota</taxon>
        <taxon>Metazoa</taxon>
        <taxon>Spiralia</taxon>
        <taxon>Lophotrochozoa</taxon>
        <taxon>Platyhelminthes</taxon>
        <taxon>Trematoda</taxon>
        <taxon>Digenea</taxon>
        <taxon>Strigeidida</taxon>
        <taxon>Schistosomatoidea</taxon>
        <taxon>Schistosomatidae</taxon>
        <taxon>Schistosoma</taxon>
    </lineage>
</organism>
<evidence type="ECO:0000313" key="3">
    <source>
        <dbReference type="WBParaSite" id="Smp_328500.1"/>
    </source>
</evidence>